<name>A0A9X1KVS4_9BACT</name>
<dbReference type="PANTHER" id="PTHR43691">
    <property type="entry name" value="URIDINE PHOSPHORYLASE"/>
    <property type="match status" value="1"/>
</dbReference>
<dbReference type="GO" id="GO:0004850">
    <property type="term" value="F:uridine phosphorylase activity"/>
    <property type="evidence" value="ECO:0007669"/>
    <property type="project" value="UniProtKB-EC"/>
</dbReference>
<dbReference type="InterPro" id="IPR000845">
    <property type="entry name" value="Nucleoside_phosphorylase_d"/>
</dbReference>
<dbReference type="SUPFAM" id="SSF53167">
    <property type="entry name" value="Purine and uridine phosphorylases"/>
    <property type="match status" value="1"/>
</dbReference>
<gene>
    <name evidence="5" type="ORF">LDX50_03925</name>
</gene>
<dbReference type="GO" id="GO:0005829">
    <property type="term" value="C:cytosol"/>
    <property type="evidence" value="ECO:0007669"/>
    <property type="project" value="TreeGrafter"/>
</dbReference>
<dbReference type="EC" id="2.4.2.3" evidence="1"/>
<dbReference type="PANTHER" id="PTHR43691:SF11">
    <property type="entry name" value="FI09636P-RELATED"/>
    <property type="match status" value="1"/>
</dbReference>
<evidence type="ECO:0000256" key="1">
    <source>
        <dbReference type="ARBA" id="ARBA00011888"/>
    </source>
</evidence>
<dbReference type="Gene3D" id="3.40.50.1580">
    <property type="entry name" value="Nucleoside phosphorylase domain"/>
    <property type="match status" value="1"/>
</dbReference>
<keyword evidence="6" id="KW-1185">Reference proteome</keyword>
<protein>
    <recommendedName>
        <fullName evidence="2">Uridine phosphorylase</fullName>
        <ecNumber evidence="1">2.4.2.3</ecNumber>
    </recommendedName>
</protein>
<dbReference type="GO" id="GO:0009116">
    <property type="term" value="P:nucleoside metabolic process"/>
    <property type="evidence" value="ECO:0007669"/>
    <property type="project" value="InterPro"/>
</dbReference>
<proteinExistence type="predicted"/>
<feature type="domain" description="Nucleoside phosphorylase" evidence="4">
    <location>
        <begin position="30"/>
        <end position="264"/>
    </location>
</feature>
<dbReference type="RefSeq" id="WP_225697107.1">
    <property type="nucleotide sequence ID" value="NZ_JAIXNE010000001.1"/>
</dbReference>
<dbReference type="Proteomes" id="UP001139409">
    <property type="component" value="Unassembled WGS sequence"/>
</dbReference>
<organism evidence="5 6">
    <name type="scientific">Fulvivirga sedimenti</name>
    <dbReference type="NCBI Taxonomy" id="2879465"/>
    <lineage>
        <taxon>Bacteria</taxon>
        <taxon>Pseudomonadati</taxon>
        <taxon>Bacteroidota</taxon>
        <taxon>Cytophagia</taxon>
        <taxon>Cytophagales</taxon>
        <taxon>Fulvivirgaceae</taxon>
        <taxon>Fulvivirga</taxon>
    </lineage>
</organism>
<sequence>MAIKETELIIRPDGAIYHLNLRPGDVCENIITVGDPERVALVSRHFDEIYFKKQSREIISHRGRIGTVDVLVISTGMGTDNIEIVMNELDALVNIDLDRREIKDDKTSLNIVRIGTSGSISDRIPVGSMLASKTGTGLDNLMHFYDYTMDAGQLEFSRALKQHLALEWTPYVANADPHLLSRIGKDVIHGNTLTCPGFYAPQGRHLRFGPVLEDYLDRLESFEHSSLSFTNIEMETSAMYAMGAMMGHRMLSMNAIIANRITGEFAENPHAVVDELILLVLERMAN</sequence>
<dbReference type="InterPro" id="IPR035994">
    <property type="entry name" value="Nucleoside_phosphorylase_sf"/>
</dbReference>
<dbReference type="AlphaFoldDB" id="A0A9X1KVS4"/>
<evidence type="ECO:0000259" key="4">
    <source>
        <dbReference type="Pfam" id="PF01048"/>
    </source>
</evidence>
<comment type="caution">
    <text evidence="5">The sequence shown here is derived from an EMBL/GenBank/DDBJ whole genome shotgun (WGS) entry which is preliminary data.</text>
</comment>
<reference evidence="5" key="1">
    <citation type="submission" date="2021-09" db="EMBL/GenBank/DDBJ databases">
        <title>Fulvivirga sp. isolated from coastal sediment.</title>
        <authorList>
            <person name="Yu H."/>
        </authorList>
    </citation>
    <scope>NUCLEOTIDE SEQUENCE</scope>
    <source>
        <strain evidence="5">1062</strain>
    </source>
</reference>
<dbReference type="CDD" id="cd00436">
    <property type="entry name" value="UP_TbUP-like"/>
    <property type="match status" value="1"/>
</dbReference>
<evidence type="ECO:0000313" key="6">
    <source>
        <dbReference type="Proteomes" id="UP001139409"/>
    </source>
</evidence>
<dbReference type="Pfam" id="PF01048">
    <property type="entry name" value="PNP_UDP_1"/>
    <property type="match status" value="1"/>
</dbReference>
<dbReference type="EMBL" id="JAIXNE010000001">
    <property type="protein sequence ID" value="MCA6074000.1"/>
    <property type="molecule type" value="Genomic_DNA"/>
</dbReference>
<evidence type="ECO:0000256" key="2">
    <source>
        <dbReference type="ARBA" id="ARBA00021980"/>
    </source>
</evidence>
<comment type="catalytic activity">
    <reaction evidence="3">
        <text>uridine + phosphate = alpha-D-ribose 1-phosphate + uracil</text>
        <dbReference type="Rhea" id="RHEA:24388"/>
        <dbReference type="ChEBI" id="CHEBI:16704"/>
        <dbReference type="ChEBI" id="CHEBI:17568"/>
        <dbReference type="ChEBI" id="CHEBI:43474"/>
        <dbReference type="ChEBI" id="CHEBI:57720"/>
        <dbReference type="EC" id="2.4.2.3"/>
    </reaction>
</comment>
<evidence type="ECO:0000256" key="3">
    <source>
        <dbReference type="ARBA" id="ARBA00048447"/>
    </source>
</evidence>
<accession>A0A9X1KVS4</accession>
<evidence type="ECO:0000313" key="5">
    <source>
        <dbReference type="EMBL" id="MCA6074000.1"/>
    </source>
</evidence>